<evidence type="ECO:0000256" key="9">
    <source>
        <dbReference type="SAM" id="MobiDB-lite"/>
    </source>
</evidence>
<dbReference type="SUPFAM" id="SSF50630">
    <property type="entry name" value="Acid proteases"/>
    <property type="match status" value="1"/>
</dbReference>
<dbReference type="GO" id="GO:0009277">
    <property type="term" value="C:fungal-type cell wall"/>
    <property type="evidence" value="ECO:0000318"/>
    <property type="project" value="GO_Central"/>
</dbReference>
<dbReference type="OMA" id="TSGETWI"/>
<dbReference type="AlphaFoldDB" id="Q74ZG7"/>
<dbReference type="InterPro" id="IPR021109">
    <property type="entry name" value="Peptidase_aspartic_dom_sf"/>
</dbReference>
<evidence type="ECO:0000256" key="7">
    <source>
        <dbReference type="PIRSR" id="PIRSR601461-2"/>
    </source>
</evidence>
<name>Q74ZG7_EREGS</name>
<evidence type="ECO:0000256" key="8">
    <source>
        <dbReference type="RuleBase" id="RU000454"/>
    </source>
</evidence>
<evidence type="ECO:0000256" key="2">
    <source>
        <dbReference type="ARBA" id="ARBA00022670"/>
    </source>
</evidence>
<keyword evidence="13" id="KW-1185">Reference proteome</keyword>
<evidence type="ECO:0000256" key="3">
    <source>
        <dbReference type="ARBA" id="ARBA00022729"/>
    </source>
</evidence>
<dbReference type="STRING" id="284811.Q74ZG7"/>
<comment type="similarity">
    <text evidence="1 8">Belongs to the peptidase A1 family.</text>
</comment>
<dbReference type="InterPro" id="IPR033121">
    <property type="entry name" value="PEPTIDASE_A1"/>
</dbReference>
<feature type="region of interest" description="Disordered" evidence="9">
    <location>
        <begin position="391"/>
        <end position="452"/>
    </location>
</feature>
<dbReference type="HOGENOM" id="CLU_013253_9_1_1"/>
<dbReference type="GO" id="GO:0004190">
    <property type="term" value="F:aspartic-type endopeptidase activity"/>
    <property type="evidence" value="ECO:0007669"/>
    <property type="project" value="UniProtKB-KW"/>
</dbReference>
<dbReference type="Pfam" id="PF00026">
    <property type="entry name" value="Asp"/>
    <property type="match status" value="1"/>
</dbReference>
<feature type="domain" description="Peptidase A1" evidence="11">
    <location>
        <begin position="46"/>
        <end position="388"/>
    </location>
</feature>
<keyword evidence="3 10" id="KW-0732">Signal</keyword>
<evidence type="ECO:0000259" key="11">
    <source>
        <dbReference type="PROSITE" id="PS51767"/>
    </source>
</evidence>
<evidence type="ECO:0000256" key="10">
    <source>
        <dbReference type="SAM" id="SignalP"/>
    </source>
</evidence>
<protein>
    <submittedName>
        <fullName evidence="12">AGR240Wp</fullName>
    </submittedName>
</protein>
<dbReference type="Proteomes" id="UP000000591">
    <property type="component" value="Chromosome VII"/>
</dbReference>
<dbReference type="InParanoid" id="Q74ZG7"/>
<feature type="signal peptide" evidence="10">
    <location>
        <begin position="1"/>
        <end position="21"/>
    </location>
</feature>
<dbReference type="OrthoDB" id="771136at2759"/>
<dbReference type="PROSITE" id="PS51767">
    <property type="entry name" value="PEPTIDASE_A1"/>
    <property type="match status" value="1"/>
</dbReference>
<dbReference type="InterPro" id="IPR001461">
    <property type="entry name" value="Aspartic_peptidase_A1"/>
</dbReference>
<evidence type="ECO:0000256" key="4">
    <source>
        <dbReference type="ARBA" id="ARBA00022750"/>
    </source>
</evidence>
<keyword evidence="2 8" id="KW-0645">Protease</keyword>
<dbReference type="PRINTS" id="PR00792">
    <property type="entry name" value="PEPSIN"/>
</dbReference>
<reference evidence="13" key="2">
    <citation type="journal article" date="2013" name="G3 (Bethesda)">
        <title>Genomes of Ashbya fungi isolated from insects reveal four mating-type loci, numerous translocations, lack of transposons, and distinct gene duplications.</title>
        <authorList>
            <person name="Dietrich F.S."/>
            <person name="Voegeli S."/>
            <person name="Kuo S."/>
            <person name="Philippsen P."/>
        </authorList>
    </citation>
    <scope>GENOME REANNOTATION</scope>
    <source>
        <strain evidence="13">ATCC 10895 / CBS 109.51 / FGSC 9923 / NRRL Y-1056</strain>
    </source>
</reference>
<dbReference type="PANTHER" id="PTHR47966">
    <property type="entry name" value="BETA-SITE APP-CLEAVING ENZYME, ISOFORM A-RELATED"/>
    <property type="match status" value="1"/>
</dbReference>
<evidence type="ECO:0000256" key="1">
    <source>
        <dbReference type="ARBA" id="ARBA00007447"/>
    </source>
</evidence>
<keyword evidence="7" id="KW-1015">Disulfide bond</keyword>
<dbReference type="GeneID" id="4623208"/>
<dbReference type="KEGG" id="ago:AGOS_AGR240W"/>
<evidence type="ECO:0000313" key="13">
    <source>
        <dbReference type="Proteomes" id="UP000000591"/>
    </source>
</evidence>
<keyword evidence="4 8" id="KW-0064">Aspartyl protease</keyword>
<accession>Q74ZG7</accession>
<feature type="chain" id="PRO_5004286584" evidence="10">
    <location>
        <begin position="22"/>
        <end position="452"/>
    </location>
</feature>
<keyword evidence="5 8" id="KW-0378">Hydrolase</keyword>
<dbReference type="GO" id="GO:0006508">
    <property type="term" value="P:proteolysis"/>
    <property type="evidence" value="ECO:0007669"/>
    <property type="project" value="UniProtKB-KW"/>
</dbReference>
<feature type="active site" evidence="6">
    <location>
        <position position="281"/>
    </location>
</feature>
<reference evidence="12 13" key="1">
    <citation type="journal article" date="2004" name="Science">
        <title>The Ashbya gossypii genome as a tool for mapping the ancient Saccharomyces cerevisiae genome.</title>
        <authorList>
            <person name="Dietrich F.S."/>
            <person name="Voegeli S."/>
            <person name="Brachat S."/>
            <person name="Lerch A."/>
            <person name="Gates K."/>
            <person name="Steiner S."/>
            <person name="Mohr C."/>
            <person name="Pohlmann R."/>
            <person name="Luedi P."/>
            <person name="Choi S."/>
            <person name="Wing R.A."/>
            <person name="Flavier A."/>
            <person name="Gaffney T.D."/>
            <person name="Philippsen P."/>
        </authorList>
    </citation>
    <scope>NUCLEOTIDE SEQUENCE [LARGE SCALE GENOMIC DNA]</scope>
    <source>
        <strain evidence="13">ATCC 10895 / CBS 109.51 / FGSC 9923 / NRRL Y-1056</strain>
    </source>
</reference>
<dbReference type="PROSITE" id="PS00141">
    <property type="entry name" value="ASP_PROTEASE"/>
    <property type="match status" value="1"/>
</dbReference>
<feature type="disulfide bond" evidence="7">
    <location>
        <begin position="315"/>
        <end position="352"/>
    </location>
</feature>
<evidence type="ECO:0000313" key="12">
    <source>
        <dbReference type="EMBL" id="AAS54730.2"/>
    </source>
</evidence>
<dbReference type="RefSeq" id="NP_986906.2">
    <property type="nucleotide sequence ID" value="NM_211968.2"/>
</dbReference>
<dbReference type="eggNOG" id="KOG1339">
    <property type="taxonomic scope" value="Eukaryota"/>
</dbReference>
<gene>
    <name evidence="12" type="ORF">AGOS_AGR240W</name>
</gene>
<dbReference type="Gene3D" id="2.40.70.10">
    <property type="entry name" value="Acid Proteases"/>
    <property type="match status" value="2"/>
</dbReference>
<dbReference type="InterPro" id="IPR001969">
    <property type="entry name" value="Aspartic_peptidase_AS"/>
</dbReference>
<sequence length="452" mass="48371">MLTLLPAIAVLASYCCSNVLALGFELDFNTGDGFLAMPLHHNDDHYDIEIEVGTPPQKLHAVLDTGSADLWLQAENNPFCVGAKDEKQEVRGVTVTPSIDCRGIKTFCNESSTTLRILPNPFYIDYADTFVDGSWATDRLVIGGHDVSGMKFGVGRTSNTELSGVLGVGHANLESVRGYAGAPNATYPNLPRQLKLDGSVQKLAYSVSLQKTSERDGEILFGAIDTSKYVGKLHTFPILNIDPHLNSPSNFYIALQGIDIQGGRSSTGRPLINSSFPALLDTGTGGMVVSSLAEDIGAALNATYDTEQCVFVIQCPTEDDTRQFNFNFGELQIAVPISNFVVPASGLETGQCALAIMPGTSETFALGIPFLKEVYTVFNLEDNEISMARANTNPQEPDIRPIPAGVPAAIRDSGPARHVKSKGASSLSAPAQAGPAYPDERASTQTLHHHSK</sequence>
<dbReference type="CDD" id="cd05474">
    <property type="entry name" value="SAP_like"/>
    <property type="match status" value="1"/>
</dbReference>
<organism evidence="12 13">
    <name type="scientific">Eremothecium gossypii (strain ATCC 10895 / CBS 109.51 / FGSC 9923 / NRRL Y-1056)</name>
    <name type="common">Yeast</name>
    <name type="synonym">Ashbya gossypii</name>
    <dbReference type="NCBI Taxonomy" id="284811"/>
    <lineage>
        <taxon>Eukaryota</taxon>
        <taxon>Fungi</taxon>
        <taxon>Dikarya</taxon>
        <taxon>Ascomycota</taxon>
        <taxon>Saccharomycotina</taxon>
        <taxon>Saccharomycetes</taxon>
        <taxon>Saccharomycetales</taxon>
        <taxon>Saccharomycetaceae</taxon>
        <taxon>Eremothecium</taxon>
    </lineage>
</organism>
<proteinExistence type="inferred from homology"/>
<feature type="active site" evidence="6">
    <location>
        <position position="64"/>
    </location>
</feature>
<dbReference type="EMBL" id="AE016820">
    <property type="protein sequence ID" value="AAS54730.2"/>
    <property type="molecule type" value="Genomic_DNA"/>
</dbReference>
<dbReference type="PANTHER" id="PTHR47966:SF65">
    <property type="entry name" value="ASPARTIC-TYPE ENDOPEPTIDASE"/>
    <property type="match status" value="1"/>
</dbReference>
<dbReference type="GO" id="GO:0031505">
    <property type="term" value="P:fungal-type cell wall organization"/>
    <property type="evidence" value="ECO:0000318"/>
    <property type="project" value="GO_Central"/>
</dbReference>
<evidence type="ECO:0000256" key="6">
    <source>
        <dbReference type="PIRSR" id="PIRSR601461-1"/>
    </source>
</evidence>
<dbReference type="GO" id="GO:0005576">
    <property type="term" value="C:extracellular region"/>
    <property type="evidence" value="ECO:0000318"/>
    <property type="project" value="GO_Central"/>
</dbReference>
<evidence type="ECO:0000256" key="5">
    <source>
        <dbReference type="ARBA" id="ARBA00022801"/>
    </source>
</evidence>
<dbReference type="InterPro" id="IPR033876">
    <property type="entry name" value="SAP-like"/>
</dbReference>
<dbReference type="FunCoup" id="Q74ZG7">
    <property type="interactions" value="189"/>
</dbReference>